<comment type="caution">
    <text evidence="3">The sequence shown here is derived from an EMBL/GenBank/DDBJ whole genome shotgun (WGS) entry which is preliminary data.</text>
</comment>
<feature type="compositionally biased region" description="Polar residues" evidence="1">
    <location>
        <begin position="39"/>
        <end position="58"/>
    </location>
</feature>
<dbReference type="Proteomes" id="UP000268004">
    <property type="component" value="Unassembled WGS sequence"/>
</dbReference>
<accession>A0A3M4YWP3</accession>
<sequence length="189" mass="21247">MKSSGRNCVVRHLETSYNRSLITKAATSETQDFPEENVTPRNTRSRTMSTTDQTQSTGQHSAKWQERFNFFETYGAPNDPRFKPAVNALPDFKKKLLVCANIIAFFFGPIYFFVLGLWKKNLALIGVIIAVNIVIALLFGILGMEVPAALGTGLNVVFSLMYALTANYSYYLKEVKGEQGWNPFKGMRL</sequence>
<feature type="transmembrane region" description="Helical" evidence="2">
    <location>
        <begin position="96"/>
        <end position="116"/>
    </location>
</feature>
<name>A0A3M4YWP3_9PSED</name>
<feature type="transmembrane region" description="Helical" evidence="2">
    <location>
        <begin position="149"/>
        <end position="171"/>
    </location>
</feature>
<keyword evidence="2" id="KW-0812">Transmembrane</keyword>
<reference evidence="3 4" key="1">
    <citation type="submission" date="2018-08" db="EMBL/GenBank/DDBJ databases">
        <title>Recombination of ecologically and evolutionarily significant loci maintains genetic cohesion in the Pseudomonas syringae species complex.</title>
        <authorList>
            <person name="Dillon M."/>
            <person name="Thakur S."/>
            <person name="Almeida R.N.D."/>
            <person name="Weir B.S."/>
            <person name="Guttman D.S."/>
        </authorList>
    </citation>
    <scope>NUCLEOTIDE SEQUENCE [LARGE SCALE GENOMIC DNA]</scope>
    <source>
        <strain evidence="3 4">ICMP 4996</strain>
    </source>
</reference>
<keyword evidence="2" id="KW-0472">Membrane</keyword>
<keyword evidence="2" id="KW-1133">Transmembrane helix</keyword>
<dbReference type="Pfam" id="PF10947">
    <property type="entry name" value="DUF2628"/>
    <property type="match status" value="1"/>
</dbReference>
<dbReference type="AlphaFoldDB" id="A0A3M4YWP3"/>
<proteinExistence type="predicted"/>
<evidence type="ECO:0000256" key="2">
    <source>
        <dbReference type="SAM" id="Phobius"/>
    </source>
</evidence>
<evidence type="ECO:0000313" key="4">
    <source>
        <dbReference type="Proteomes" id="UP000268004"/>
    </source>
</evidence>
<evidence type="ECO:0008006" key="5">
    <source>
        <dbReference type="Google" id="ProtNLM"/>
    </source>
</evidence>
<evidence type="ECO:0000313" key="3">
    <source>
        <dbReference type="EMBL" id="RMR93118.1"/>
    </source>
</evidence>
<dbReference type="EMBL" id="RBSD01000003">
    <property type="protein sequence ID" value="RMR93118.1"/>
    <property type="molecule type" value="Genomic_DNA"/>
</dbReference>
<feature type="region of interest" description="Disordered" evidence="1">
    <location>
        <begin position="27"/>
        <end position="58"/>
    </location>
</feature>
<gene>
    <name evidence="3" type="ORF">ALP78_03336</name>
</gene>
<evidence type="ECO:0000256" key="1">
    <source>
        <dbReference type="SAM" id="MobiDB-lite"/>
    </source>
</evidence>
<feature type="transmembrane region" description="Helical" evidence="2">
    <location>
        <begin position="122"/>
        <end position="142"/>
    </location>
</feature>
<protein>
    <recommendedName>
        <fullName evidence="5">DUF2628 domain-containing protein</fullName>
    </recommendedName>
</protein>
<organism evidence="3 4">
    <name type="scientific">Pseudomonas coronafaciens pv. striafaciens</name>
    <dbReference type="NCBI Taxonomy" id="235276"/>
    <lineage>
        <taxon>Bacteria</taxon>
        <taxon>Pseudomonadati</taxon>
        <taxon>Pseudomonadota</taxon>
        <taxon>Gammaproteobacteria</taxon>
        <taxon>Pseudomonadales</taxon>
        <taxon>Pseudomonadaceae</taxon>
        <taxon>Pseudomonas</taxon>
        <taxon>Pseudomonas coronafaciens</taxon>
    </lineage>
</organism>
<dbReference type="InterPro" id="IPR024399">
    <property type="entry name" value="DUF2628"/>
</dbReference>